<protein>
    <recommendedName>
        <fullName evidence="2">Fungal lipase-type domain-containing protein</fullName>
    </recommendedName>
</protein>
<name>A0A3E2HEV9_SCYLI</name>
<keyword evidence="4" id="KW-1185">Reference proteome</keyword>
<evidence type="ECO:0000313" key="3">
    <source>
        <dbReference type="EMBL" id="RFU31954.1"/>
    </source>
</evidence>
<dbReference type="PANTHER" id="PTHR46023:SF6">
    <property type="entry name" value="LIPASE CLASS 3 FAMILY PROTEIN"/>
    <property type="match status" value="1"/>
</dbReference>
<dbReference type="EMBL" id="NCSJ02000064">
    <property type="protein sequence ID" value="RFU31954.1"/>
    <property type="molecule type" value="Genomic_DNA"/>
</dbReference>
<feature type="region of interest" description="Disordered" evidence="1">
    <location>
        <begin position="66"/>
        <end position="97"/>
    </location>
</feature>
<feature type="non-terminal residue" evidence="3">
    <location>
        <position position="1"/>
    </location>
</feature>
<dbReference type="GO" id="GO:0006629">
    <property type="term" value="P:lipid metabolic process"/>
    <property type="evidence" value="ECO:0007669"/>
    <property type="project" value="InterPro"/>
</dbReference>
<comment type="caution">
    <text evidence="3">The sequence shown here is derived from an EMBL/GenBank/DDBJ whole genome shotgun (WGS) entry which is preliminary data.</text>
</comment>
<dbReference type="SUPFAM" id="SSF53474">
    <property type="entry name" value="alpha/beta-Hydrolases"/>
    <property type="match status" value="1"/>
</dbReference>
<dbReference type="Gene3D" id="3.40.50.1820">
    <property type="entry name" value="alpha/beta hydrolase"/>
    <property type="match status" value="1"/>
</dbReference>
<dbReference type="PANTHER" id="PTHR46023">
    <property type="entry name" value="LIPASE CLASS 3 PROTEIN-LIKE"/>
    <property type="match status" value="1"/>
</dbReference>
<organism evidence="3 4">
    <name type="scientific">Scytalidium lignicola</name>
    <name type="common">Hyphomycete</name>
    <dbReference type="NCBI Taxonomy" id="5539"/>
    <lineage>
        <taxon>Eukaryota</taxon>
        <taxon>Fungi</taxon>
        <taxon>Dikarya</taxon>
        <taxon>Ascomycota</taxon>
        <taxon>Pezizomycotina</taxon>
        <taxon>Leotiomycetes</taxon>
        <taxon>Leotiomycetes incertae sedis</taxon>
        <taxon>Scytalidium</taxon>
    </lineage>
</organism>
<feature type="domain" description="Fungal lipase-type" evidence="2">
    <location>
        <begin position="328"/>
        <end position="470"/>
    </location>
</feature>
<feature type="region of interest" description="Disordered" evidence="1">
    <location>
        <begin position="16"/>
        <end position="42"/>
    </location>
</feature>
<reference evidence="3 4" key="1">
    <citation type="submission" date="2018-05" db="EMBL/GenBank/DDBJ databases">
        <title>Draft genome sequence of Scytalidium lignicola DSM 105466, a ubiquitous saprotrophic fungus.</title>
        <authorList>
            <person name="Buettner E."/>
            <person name="Gebauer A.M."/>
            <person name="Hofrichter M."/>
            <person name="Liers C."/>
            <person name="Kellner H."/>
        </authorList>
    </citation>
    <scope>NUCLEOTIDE SEQUENCE [LARGE SCALE GENOMIC DNA]</scope>
    <source>
        <strain evidence="3 4">DSM 105466</strain>
    </source>
</reference>
<dbReference type="AlphaFoldDB" id="A0A3E2HEV9"/>
<evidence type="ECO:0000256" key="1">
    <source>
        <dbReference type="SAM" id="MobiDB-lite"/>
    </source>
</evidence>
<sequence>MPRGAYSTKNYKVKPAKAAQVDASAPSRVPVVPSMATKPTRTNTDWRAGIRTVSFLSRNLSDAKLVSPVTDQPPPVRESYHKRDETVDSQTRKPDLPVNCTHIRTDLECDEGHDAMSSGLPNELARSVRLISSQTSSAQTSGEEDTYEEVLDTFEDLTIEETQSRASSLYSRDSSSIYSSDSASIYSSASSIYSSGASIYSFGSTEPIAEDAEFPLNSRLPGGSQYQQRVRTVAVRRQEAQDAASRETSSLAKKAALFKNSRLPPQLPSFSTSLPIWSMVCRAVQASDDCYDSRSLARRGTYTPANSSKDIKAMIVGDQLIDDSRLVIVSIRGTQFKSLSDWAVNKAAKPAKPVGFLDDEENACHAGFLQVTKAMVGQVAAQLQQHPASSERPSLLFTGHSAGGAVAAMLYSHMLSTSVHSDLTALASQFPSINCVTFGAPPLSVTPLPRRDHGSGVFLAFANEGDPVLRLSDAAYVKSLAKLMTASSPSPATAPKVKVVRRSRGTAIIRQTVSATPWEKLPLWPTPPTPLTNAGDVILLRDKENGSAVASRVTPEDLKEVIFGDLAQHTTEMYIRRVKEVALAAMMGRDVN</sequence>
<dbReference type="Pfam" id="PF01764">
    <property type="entry name" value="Lipase_3"/>
    <property type="match status" value="1"/>
</dbReference>
<dbReference type="CDD" id="cd00519">
    <property type="entry name" value="Lipase_3"/>
    <property type="match status" value="1"/>
</dbReference>
<evidence type="ECO:0000313" key="4">
    <source>
        <dbReference type="Proteomes" id="UP000258309"/>
    </source>
</evidence>
<feature type="non-terminal residue" evidence="3">
    <location>
        <position position="592"/>
    </location>
</feature>
<dbReference type="InterPro" id="IPR002921">
    <property type="entry name" value="Fungal_lipase-type"/>
</dbReference>
<evidence type="ECO:0000259" key="2">
    <source>
        <dbReference type="Pfam" id="PF01764"/>
    </source>
</evidence>
<accession>A0A3E2HEV9</accession>
<gene>
    <name evidence="3" type="ORF">B7463_g4369</name>
</gene>
<dbReference type="OMA" id="CTHIRTD"/>
<dbReference type="InterPro" id="IPR029058">
    <property type="entry name" value="AB_hydrolase_fold"/>
</dbReference>
<dbReference type="Proteomes" id="UP000258309">
    <property type="component" value="Unassembled WGS sequence"/>
</dbReference>
<dbReference type="OrthoDB" id="438440at2759"/>
<feature type="compositionally biased region" description="Basic and acidic residues" evidence="1">
    <location>
        <begin position="78"/>
        <end position="95"/>
    </location>
</feature>
<proteinExistence type="predicted"/>